<keyword evidence="2" id="KW-1185">Reference proteome</keyword>
<comment type="caution">
    <text evidence="1">The sequence shown here is derived from an EMBL/GenBank/DDBJ whole genome shotgun (WGS) entry which is preliminary data.</text>
</comment>
<dbReference type="AlphaFoldDB" id="A0A8J2K663"/>
<proteinExistence type="predicted"/>
<sequence>LVPVSADTHYFSVESSLKTTLC</sequence>
<protein>
    <submittedName>
        <fullName evidence="1">Uncharacterized protein</fullName>
    </submittedName>
</protein>
<dbReference type="EMBL" id="CAJVCH010067048">
    <property type="protein sequence ID" value="CAG7720068.1"/>
    <property type="molecule type" value="Genomic_DNA"/>
</dbReference>
<evidence type="ECO:0000313" key="1">
    <source>
        <dbReference type="EMBL" id="CAG7720068.1"/>
    </source>
</evidence>
<accession>A0A8J2K663</accession>
<reference evidence="1" key="1">
    <citation type="submission" date="2021-06" db="EMBL/GenBank/DDBJ databases">
        <authorList>
            <person name="Hodson N. C."/>
            <person name="Mongue J. A."/>
            <person name="Jaron S. K."/>
        </authorList>
    </citation>
    <scope>NUCLEOTIDE SEQUENCE</scope>
</reference>
<organism evidence="1 2">
    <name type="scientific">Allacma fusca</name>
    <dbReference type="NCBI Taxonomy" id="39272"/>
    <lineage>
        <taxon>Eukaryota</taxon>
        <taxon>Metazoa</taxon>
        <taxon>Ecdysozoa</taxon>
        <taxon>Arthropoda</taxon>
        <taxon>Hexapoda</taxon>
        <taxon>Collembola</taxon>
        <taxon>Symphypleona</taxon>
        <taxon>Sminthuridae</taxon>
        <taxon>Allacma</taxon>
    </lineage>
</organism>
<name>A0A8J2K663_9HEXA</name>
<gene>
    <name evidence="1" type="ORF">AFUS01_LOCUS9357</name>
</gene>
<feature type="non-terminal residue" evidence="1">
    <location>
        <position position="22"/>
    </location>
</feature>
<evidence type="ECO:0000313" key="2">
    <source>
        <dbReference type="Proteomes" id="UP000708208"/>
    </source>
</evidence>
<dbReference type="Proteomes" id="UP000708208">
    <property type="component" value="Unassembled WGS sequence"/>
</dbReference>